<dbReference type="Gene3D" id="3.30.930.10">
    <property type="entry name" value="Bira Bifunctional Protein, Domain 2"/>
    <property type="match status" value="1"/>
</dbReference>
<feature type="domain" description="BPL/LPL catalytic" evidence="2">
    <location>
        <begin position="4"/>
        <end position="184"/>
    </location>
</feature>
<evidence type="ECO:0000313" key="4">
    <source>
        <dbReference type="Proteomes" id="UP001597297"/>
    </source>
</evidence>
<dbReference type="RefSeq" id="WP_377092754.1">
    <property type="nucleotide sequence ID" value="NZ_JBHSJM010000001.1"/>
</dbReference>
<keyword evidence="1 3" id="KW-0436">Ligase</keyword>
<protein>
    <submittedName>
        <fullName evidence="3">Biotin--[acetyl-CoA-carboxylase] ligase</fullName>
        <ecNumber evidence="3">6.3.4.15</ecNumber>
    </submittedName>
</protein>
<gene>
    <name evidence="3" type="ORF">ACFSQZ_03515</name>
</gene>
<dbReference type="InterPro" id="IPR004408">
    <property type="entry name" value="Biotin_CoA_COase_ligase"/>
</dbReference>
<comment type="caution">
    <text evidence="3">The sequence shown here is derived from an EMBL/GenBank/DDBJ whole genome shotgun (WGS) entry which is preliminary data.</text>
</comment>
<dbReference type="PROSITE" id="PS51733">
    <property type="entry name" value="BPL_LPL_CATALYTIC"/>
    <property type="match status" value="1"/>
</dbReference>
<accession>A0ABW5DZH8</accession>
<dbReference type="EMBL" id="JBHUJC010000010">
    <property type="protein sequence ID" value="MFD2275529.1"/>
    <property type="molecule type" value="Genomic_DNA"/>
</dbReference>
<dbReference type="EC" id="6.3.4.15" evidence="3"/>
<sequence>MHSLFSASQFRSTEKNWELHYFEETDSTNQQAKEYILKNPPSSPCVFLAEQQSSGRGRRANSWESEAGKDLLMTAVIETELPLSEVHKVATSVALALANVMQSYKLMPQVKFPNDIYIDGLKVAGILIEQIKGFTLIGIGINVNSTPVLETATSIFSQLDYEISREELLSTILNQLVQKVSLCQHHYQSIIEGIAPLDLFYNRELQYTMDSKVFRGIGKGLSKNGYLLIDHGTGAIEVDSGHDFRLIV</sequence>
<reference evidence="4" key="1">
    <citation type="journal article" date="2019" name="Int. J. Syst. Evol. Microbiol.">
        <title>The Global Catalogue of Microorganisms (GCM) 10K type strain sequencing project: providing services to taxonomists for standard genome sequencing and annotation.</title>
        <authorList>
            <consortium name="The Broad Institute Genomics Platform"/>
            <consortium name="The Broad Institute Genome Sequencing Center for Infectious Disease"/>
            <person name="Wu L."/>
            <person name="Ma J."/>
        </authorList>
    </citation>
    <scope>NUCLEOTIDE SEQUENCE [LARGE SCALE GENOMIC DNA]</scope>
    <source>
        <strain evidence="4">JCM 16545</strain>
    </source>
</reference>
<evidence type="ECO:0000256" key="1">
    <source>
        <dbReference type="ARBA" id="ARBA00022598"/>
    </source>
</evidence>
<evidence type="ECO:0000259" key="2">
    <source>
        <dbReference type="PROSITE" id="PS51733"/>
    </source>
</evidence>
<dbReference type="PANTHER" id="PTHR12835">
    <property type="entry name" value="BIOTIN PROTEIN LIGASE"/>
    <property type="match status" value="1"/>
</dbReference>
<dbReference type="NCBIfam" id="TIGR00121">
    <property type="entry name" value="birA_ligase"/>
    <property type="match status" value="1"/>
</dbReference>
<dbReference type="CDD" id="cd16442">
    <property type="entry name" value="BPL"/>
    <property type="match status" value="1"/>
</dbReference>
<evidence type="ECO:0000313" key="3">
    <source>
        <dbReference type="EMBL" id="MFD2275529.1"/>
    </source>
</evidence>
<dbReference type="Proteomes" id="UP001597297">
    <property type="component" value="Unassembled WGS sequence"/>
</dbReference>
<dbReference type="Pfam" id="PF03099">
    <property type="entry name" value="BPL_LplA_LipB"/>
    <property type="match status" value="1"/>
</dbReference>
<proteinExistence type="predicted"/>
<dbReference type="InterPro" id="IPR004143">
    <property type="entry name" value="BPL_LPL_catalytic"/>
</dbReference>
<dbReference type="InterPro" id="IPR045864">
    <property type="entry name" value="aa-tRNA-synth_II/BPL/LPL"/>
</dbReference>
<keyword evidence="4" id="KW-1185">Reference proteome</keyword>
<organism evidence="3 4">
    <name type="scientific">Rubritalea spongiae</name>
    <dbReference type="NCBI Taxonomy" id="430797"/>
    <lineage>
        <taxon>Bacteria</taxon>
        <taxon>Pseudomonadati</taxon>
        <taxon>Verrucomicrobiota</taxon>
        <taxon>Verrucomicrobiia</taxon>
        <taxon>Verrucomicrobiales</taxon>
        <taxon>Rubritaleaceae</taxon>
        <taxon>Rubritalea</taxon>
    </lineage>
</organism>
<dbReference type="PANTHER" id="PTHR12835:SF5">
    <property type="entry name" value="BIOTIN--PROTEIN LIGASE"/>
    <property type="match status" value="1"/>
</dbReference>
<name>A0ABW5DZH8_9BACT</name>
<dbReference type="SUPFAM" id="SSF55681">
    <property type="entry name" value="Class II aaRS and biotin synthetases"/>
    <property type="match status" value="1"/>
</dbReference>
<dbReference type="GO" id="GO:0004077">
    <property type="term" value="F:biotin--[biotin carboxyl-carrier protein] ligase activity"/>
    <property type="evidence" value="ECO:0007669"/>
    <property type="project" value="UniProtKB-EC"/>
</dbReference>